<reference evidence="3 4" key="1">
    <citation type="submission" date="2013-11" db="EMBL/GenBank/DDBJ databases">
        <title>Draft genome of the bovine lungworm Dictyocaulus viviparus.</title>
        <authorList>
            <person name="Mitreva M."/>
        </authorList>
    </citation>
    <scope>NUCLEOTIDE SEQUENCE [LARGE SCALE GENOMIC DNA]</scope>
    <source>
        <strain evidence="3 4">HannoverDv2000</strain>
    </source>
</reference>
<sequence length="165" mass="18918">MLGGCDFYFDHNLRSWTFGSEPCSVWLQYYIDMAYNVGLFVIIAIFDISTTIQLTKRRMTISISEITRQNSSALTQHRELWFFIQAALNSIIFAFMLVCFHLISPTVTIPLLFFISSTFVWAASHTSAGLILVLFNPEIRRHFRSAQHFSSIFKSLDTVQGSRTA</sequence>
<dbReference type="AlphaFoldDB" id="A0A0D8XMI6"/>
<gene>
    <name evidence="3" type="ORF">DICVIV_08098</name>
</gene>
<dbReference type="InterPro" id="IPR019430">
    <property type="entry name" value="7TM_GPCR_serpentine_rcpt_Srx"/>
</dbReference>
<dbReference type="PANTHER" id="PTHR23017:SF3">
    <property type="entry name" value="G-PROTEIN COUPLED RECEPTORS FAMILY 1 PROFILE DOMAIN-CONTAINING PROTEIN"/>
    <property type="match status" value="1"/>
</dbReference>
<evidence type="ECO:0000256" key="1">
    <source>
        <dbReference type="SAM" id="Phobius"/>
    </source>
</evidence>
<feature type="transmembrane region" description="Helical" evidence="1">
    <location>
        <begin position="34"/>
        <end position="54"/>
    </location>
</feature>
<feature type="domain" description="7TM GPCR serpentine receptor class x (Srx)" evidence="2">
    <location>
        <begin position="3"/>
        <end position="136"/>
    </location>
</feature>
<organism evidence="3 4">
    <name type="scientific">Dictyocaulus viviparus</name>
    <name type="common">Bovine lungworm</name>
    <dbReference type="NCBI Taxonomy" id="29172"/>
    <lineage>
        <taxon>Eukaryota</taxon>
        <taxon>Metazoa</taxon>
        <taxon>Ecdysozoa</taxon>
        <taxon>Nematoda</taxon>
        <taxon>Chromadorea</taxon>
        <taxon>Rhabditida</taxon>
        <taxon>Rhabditina</taxon>
        <taxon>Rhabditomorpha</taxon>
        <taxon>Strongyloidea</taxon>
        <taxon>Metastrongylidae</taxon>
        <taxon>Dictyocaulus</taxon>
    </lineage>
</organism>
<evidence type="ECO:0000313" key="3">
    <source>
        <dbReference type="EMBL" id="KJH45838.1"/>
    </source>
</evidence>
<keyword evidence="1" id="KW-0472">Membrane</keyword>
<keyword evidence="1" id="KW-1133">Transmembrane helix</keyword>
<dbReference type="Pfam" id="PF10328">
    <property type="entry name" value="7TM_GPCR_Srx"/>
    <property type="match status" value="1"/>
</dbReference>
<dbReference type="OrthoDB" id="5830666at2759"/>
<feature type="transmembrane region" description="Helical" evidence="1">
    <location>
        <begin position="109"/>
        <end position="135"/>
    </location>
</feature>
<feature type="transmembrane region" description="Helical" evidence="1">
    <location>
        <begin position="80"/>
        <end position="103"/>
    </location>
</feature>
<name>A0A0D8XMI6_DICVI</name>
<dbReference type="EMBL" id="KN716383">
    <property type="protein sequence ID" value="KJH45838.1"/>
    <property type="molecule type" value="Genomic_DNA"/>
</dbReference>
<keyword evidence="4" id="KW-1185">Reference proteome</keyword>
<dbReference type="PANTHER" id="PTHR23017">
    <property type="entry name" value="SERPENTINE RECEPTOR, CLASS X"/>
    <property type="match status" value="1"/>
</dbReference>
<evidence type="ECO:0000313" key="4">
    <source>
        <dbReference type="Proteomes" id="UP000053766"/>
    </source>
</evidence>
<protein>
    <recommendedName>
        <fullName evidence="2">7TM GPCR serpentine receptor class x (Srx) domain-containing protein</fullName>
    </recommendedName>
</protein>
<proteinExistence type="predicted"/>
<dbReference type="Proteomes" id="UP000053766">
    <property type="component" value="Unassembled WGS sequence"/>
</dbReference>
<evidence type="ECO:0000259" key="2">
    <source>
        <dbReference type="Pfam" id="PF10328"/>
    </source>
</evidence>
<accession>A0A0D8XMI6</accession>
<reference evidence="4" key="2">
    <citation type="journal article" date="2016" name="Sci. Rep.">
        <title>Dictyocaulus viviparus genome, variome and transcriptome elucidate lungworm biology and support future intervention.</title>
        <authorList>
            <person name="McNulty S.N."/>
            <person name="Strube C."/>
            <person name="Rosa B.A."/>
            <person name="Martin J.C."/>
            <person name="Tyagi R."/>
            <person name="Choi Y.J."/>
            <person name="Wang Q."/>
            <person name="Hallsworth Pepin K."/>
            <person name="Zhang X."/>
            <person name="Ozersky P."/>
            <person name="Wilson R.K."/>
            <person name="Sternberg P.W."/>
            <person name="Gasser R.B."/>
            <person name="Mitreva M."/>
        </authorList>
    </citation>
    <scope>NUCLEOTIDE SEQUENCE [LARGE SCALE GENOMIC DNA]</scope>
    <source>
        <strain evidence="4">HannoverDv2000</strain>
    </source>
</reference>
<keyword evidence="1" id="KW-0812">Transmembrane</keyword>